<keyword evidence="2 13" id="KW-0963">Cytoplasm</keyword>
<comment type="function">
    <text evidence="13">Couples transcription and DNA repair by recognizing RNA polymerase (RNAP) stalled at DNA lesions. Mediates ATP-dependent release of RNAP and its truncated transcript from the DNA, and recruitment of nucleotide excision repair machinery to the damaged site.</text>
</comment>
<evidence type="ECO:0000256" key="6">
    <source>
        <dbReference type="ARBA" id="ARBA00022806"/>
    </source>
</evidence>
<dbReference type="NCBIfam" id="TIGR00580">
    <property type="entry name" value="mfd"/>
    <property type="match status" value="1"/>
</dbReference>
<dbReference type="InterPro" id="IPR047112">
    <property type="entry name" value="RecG/Mfd"/>
</dbReference>
<dbReference type="Proteomes" id="UP000310822">
    <property type="component" value="Unassembled WGS sequence"/>
</dbReference>
<dbReference type="InterPro" id="IPR037235">
    <property type="entry name" value="TRCF-like_C_D7"/>
</dbReference>
<dbReference type="InterPro" id="IPR027417">
    <property type="entry name" value="P-loop_NTPase"/>
</dbReference>
<evidence type="ECO:0000256" key="12">
    <source>
        <dbReference type="ARBA" id="ARBA00070128"/>
    </source>
</evidence>
<evidence type="ECO:0000256" key="8">
    <source>
        <dbReference type="ARBA" id="ARBA00023125"/>
    </source>
</evidence>
<dbReference type="SMART" id="SM00490">
    <property type="entry name" value="HELICc"/>
    <property type="match status" value="1"/>
</dbReference>
<dbReference type="InterPro" id="IPR014001">
    <property type="entry name" value="Helicase_ATP-bd"/>
</dbReference>
<accession>A0AAJ5TIC6</accession>
<dbReference type="SUPFAM" id="SSF141259">
    <property type="entry name" value="CarD-like"/>
    <property type="match status" value="1"/>
</dbReference>
<evidence type="ECO:0000256" key="2">
    <source>
        <dbReference type="ARBA" id="ARBA00022490"/>
    </source>
</evidence>
<dbReference type="EMBL" id="CAASIK010000001">
    <property type="protein sequence ID" value="VNB32079.1"/>
    <property type="molecule type" value="Genomic_DNA"/>
</dbReference>
<keyword evidence="5 13" id="KW-0378">Hydrolase</keyword>
<dbReference type="InterPro" id="IPR036101">
    <property type="entry name" value="CarD-like/TRCF_RID_sf"/>
</dbReference>
<keyword evidence="8 13" id="KW-0238">DNA-binding</keyword>
<evidence type="ECO:0000259" key="14">
    <source>
        <dbReference type="PROSITE" id="PS51192"/>
    </source>
</evidence>
<dbReference type="RefSeq" id="WP_061816497.1">
    <property type="nucleotide sequence ID" value="NZ_FIYW01000043.1"/>
</dbReference>
<evidence type="ECO:0000256" key="9">
    <source>
        <dbReference type="ARBA" id="ARBA00023204"/>
    </source>
</evidence>
<dbReference type="Pfam" id="PF00271">
    <property type="entry name" value="Helicase_C"/>
    <property type="match status" value="1"/>
</dbReference>
<sequence length="1174" mass="135421">MVTLLDLLSENDQIKKWHQNLTDKKRQLILGLSTSTKALAIASSLEKEDRIVLLTSTYGEAEGLVSDLISILGEELVYPFLVDDAPMVEFLMSSQEKIISRVEALRFLTDSSKKGILVCNIAASRLILPSPNAFKDSIVKISVGEEYDQHAFIHQLKENGYRKVTQVQTQGEFSLRGDILDIFEISQLEPCRIEFFGDEIDGIRSFEVETQLSKENKTELTIFPASDMLLREKDYQRGQSALEKQISKTLSPILKSYLEEILSSFHQKQSHADSRKFLSLCYDKTWTIFDYIEKDTPIFFDDYQKLMNQYEVFERELAQYFTEELQNSKAFSDMQYFSDIEQIYKKQSPVTFFSNLQKGLGNLKFDKIYQFNQYPMQEFFNQFSFLKEEIERYKKMDYTIILQSSNSMGSKTLEDMLEEYQIKLDSRDKTSICKESVNLIEGNLRHGFHFVDEKILLITEHEIFQKKLKRRFRRQHVSNAERLKDYNELEKGDYVVHHIHGIGQYLGIETIEIKGIHRDYVSVQYQNGDQISIPVEQIHLLSKYISSDGKVPKLNKLNDGHFKKAKQKVKNQVEDIADDLIKLYSERSQLKGFAFSADDDDQDAFDDAFPYVETDDQLRSIEEIKRDMQASQPMDRLLVGDVGFGKTEVAMRAAFKAVNDHKQVVILVPTTVLAQQHYTNFKERFQNFAVNVDVLSRFRSKKEQTATLEKLKNGQVDILIGTHRVLSKDVVFADLGLMIIDEEQRFGVKHKETLKELKKQVDVLTLTATPIPRTLHMSMLGIRDLSVIETPPTNRYPVQTYVLEKNDSVIRDAVLREMERGGQVYYLYNKVDTIVQKVSELQELIPEASIGYVHGRMSEVQLENTLLDFIEGQYDILVTTTIIETGVDIPNANTLFIENADHMGLSTLYQLRGRVGRSNRIAYAYLMYRPEKSISEVSEKRLEAIKGFTELGSGFKIAMRDLSIRGAGNLLGKSQSGFIDSVGFELYSQLLEEAIAKRNGNANANTRTKGNAELILQIDAYLPDTYISDQRHKIEIYKKIRQIDNRVNYEELQEELIDRFGEYPDVVAYLLEIGLVKSYLDKVFVQRVERKDNKRKDNKITIQFEKVTQRLFLAQDYFKALSVTNLKAGIAENKGLMELVFDVQNKKDYEILEGLLIFGESLLEIKESKEKNSI</sequence>
<dbReference type="InterPro" id="IPR041471">
    <property type="entry name" value="UvrB_inter"/>
</dbReference>
<name>A0AAJ5TIC6_STREE</name>
<proteinExistence type="inferred from homology"/>
<dbReference type="InterPro" id="IPR005118">
    <property type="entry name" value="TRCF_C"/>
</dbReference>
<comment type="caution">
    <text evidence="16">The sequence shown here is derived from an EMBL/GenBank/DDBJ whole genome shotgun (WGS) entry which is preliminary data.</text>
</comment>
<keyword evidence="3 13" id="KW-0547">Nucleotide-binding</keyword>
<evidence type="ECO:0000256" key="3">
    <source>
        <dbReference type="ARBA" id="ARBA00022741"/>
    </source>
</evidence>
<keyword evidence="9 13" id="KW-0234">DNA repair</keyword>
<comment type="similarity">
    <text evidence="10 13">In the N-terminal section; belongs to the UvrB family.</text>
</comment>
<evidence type="ECO:0000313" key="16">
    <source>
        <dbReference type="EMBL" id="VNB32079.1"/>
    </source>
</evidence>
<dbReference type="SMART" id="SM00982">
    <property type="entry name" value="TRCF"/>
    <property type="match status" value="1"/>
</dbReference>
<keyword evidence="6" id="KW-0347">Helicase</keyword>
<dbReference type="Gene3D" id="3.40.50.300">
    <property type="entry name" value="P-loop containing nucleotide triphosphate hydrolases"/>
    <property type="match status" value="2"/>
</dbReference>
<dbReference type="InterPro" id="IPR011545">
    <property type="entry name" value="DEAD/DEAH_box_helicase_dom"/>
</dbReference>
<dbReference type="SMART" id="SM01058">
    <property type="entry name" value="CarD_TRCF"/>
    <property type="match status" value="1"/>
</dbReference>
<dbReference type="GO" id="GO:0003684">
    <property type="term" value="F:damaged DNA binding"/>
    <property type="evidence" value="ECO:0007669"/>
    <property type="project" value="InterPro"/>
</dbReference>
<dbReference type="GO" id="GO:0000716">
    <property type="term" value="P:transcription-coupled nucleotide-excision repair, DNA damage recognition"/>
    <property type="evidence" value="ECO:0007669"/>
    <property type="project" value="UniProtKB-UniRule"/>
</dbReference>
<dbReference type="GO" id="GO:0005737">
    <property type="term" value="C:cytoplasm"/>
    <property type="evidence" value="ECO:0007669"/>
    <property type="project" value="UniProtKB-SubCell"/>
</dbReference>
<reference evidence="16 17" key="1">
    <citation type="submission" date="2019-04" db="EMBL/GenBank/DDBJ databases">
        <authorList>
            <consortium name="Pathogen Informatics"/>
        </authorList>
    </citation>
    <scope>NUCLEOTIDE SEQUENCE [LARGE SCALE GENOMIC DNA]</scope>
    <source>
        <strain evidence="16 17">GPSC54</strain>
    </source>
</reference>
<feature type="domain" description="Helicase C-terminal" evidence="15">
    <location>
        <begin position="809"/>
        <end position="963"/>
    </location>
</feature>
<dbReference type="PROSITE" id="PS51194">
    <property type="entry name" value="HELICASE_CTER"/>
    <property type="match status" value="1"/>
</dbReference>
<protein>
    <recommendedName>
        <fullName evidence="12 13">Transcription-repair-coupling factor</fullName>
        <shortName evidence="13">TRCF</shortName>
        <ecNumber evidence="13">3.6.4.-</ecNumber>
    </recommendedName>
</protein>
<dbReference type="PANTHER" id="PTHR47964:SF1">
    <property type="entry name" value="ATP-DEPENDENT DNA HELICASE HOMOLOG RECG, CHLOROPLASTIC"/>
    <property type="match status" value="1"/>
</dbReference>
<dbReference type="PROSITE" id="PS51192">
    <property type="entry name" value="HELICASE_ATP_BIND_1"/>
    <property type="match status" value="1"/>
</dbReference>
<dbReference type="Gene3D" id="3.40.50.11180">
    <property type="match status" value="1"/>
</dbReference>
<evidence type="ECO:0000256" key="4">
    <source>
        <dbReference type="ARBA" id="ARBA00022763"/>
    </source>
</evidence>
<dbReference type="InterPro" id="IPR003711">
    <property type="entry name" value="CarD-like/TRCF_RID"/>
</dbReference>
<gene>
    <name evidence="16" type="primary">trcF</name>
    <name evidence="13" type="synonym">mfd</name>
    <name evidence="16" type="ORF">SAMEA2783718_00008</name>
</gene>
<dbReference type="PANTHER" id="PTHR47964">
    <property type="entry name" value="ATP-DEPENDENT DNA HELICASE HOMOLOG RECG, CHLOROPLASTIC"/>
    <property type="match status" value="1"/>
</dbReference>
<dbReference type="SUPFAM" id="SSF52540">
    <property type="entry name" value="P-loop containing nucleoside triphosphate hydrolases"/>
    <property type="match status" value="4"/>
</dbReference>
<dbReference type="Gene3D" id="3.90.1150.50">
    <property type="entry name" value="Transcription-repair-coupling factor, D7 domain"/>
    <property type="match status" value="1"/>
</dbReference>
<feature type="domain" description="Helicase ATP-binding" evidence="14">
    <location>
        <begin position="627"/>
        <end position="788"/>
    </location>
</feature>
<dbReference type="GO" id="GO:0005524">
    <property type="term" value="F:ATP binding"/>
    <property type="evidence" value="ECO:0007669"/>
    <property type="project" value="UniProtKB-UniRule"/>
</dbReference>
<dbReference type="Gene3D" id="2.40.10.170">
    <property type="match status" value="1"/>
</dbReference>
<dbReference type="Pfam" id="PF03461">
    <property type="entry name" value="TRCF"/>
    <property type="match status" value="1"/>
</dbReference>
<evidence type="ECO:0000259" key="15">
    <source>
        <dbReference type="PROSITE" id="PS51194"/>
    </source>
</evidence>
<comment type="subcellular location">
    <subcellularLocation>
        <location evidence="1 13">Cytoplasm</location>
    </subcellularLocation>
</comment>
<evidence type="ECO:0000313" key="17">
    <source>
        <dbReference type="Proteomes" id="UP000310822"/>
    </source>
</evidence>
<dbReference type="InterPro" id="IPR004576">
    <property type="entry name" value="Mfd"/>
</dbReference>
<dbReference type="Pfam" id="PF02559">
    <property type="entry name" value="CarD_TRCF_RID"/>
    <property type="match status" value="1"/>
</dbReference>
<dbReference type="AlphaFoldDB" id="A0AAJ5TIC6"/>
<evidence type="ECO:0000256" key="7">
    <source>
        <dbReference type="ARBA" id="ARBA00022840"/>
    </source>
</evidence>
<dbReference type="GO" id="GO:0016787">
    <property type="term" value="F:hydrolase activity"/>
    <property type="evidence" value="ECO:0007669"/>
    <property type="project" value="UniProtKB-KW"/>
</dbReference>
<dbReference type="FunFam" id="3.40.50.300:FF:000546">
    <property type="entry name" value="Transcription-repair-coupling factor"/>
    <property type="match status" value="1"/>
</dbReference>
<dbReference type="CDD" id="cd17991">
    <property type="entry name" value="DEXHc_TRCF"/>
    <property type="match status" value="1"/>
</dbReference>
<dbReference type="InterPro" id="IPR001650">
    <property type="entry name" value="Helicase_C-like"/>
</dbReference>
<dbReference type="EC" id="3.6.4.-" evidence="13"/>
<keyword evidence="7 13" id="KW-0067">ATP-binding</keyword>
<dbReference type="Pfam" id="PF00270">
    <property type="entry name" value="DEAD"/>
    <property type="match status" value="1"/>
</dbReference>
<keyword evidence="4 13" id="KW-0227">DNA damage</keyword>
<dbReference type="HAMAP" id="MF_00969">
    <property type="entry name" value="TRCF"/>
    <property type="match status" value="1"/>
</dbReference>
<dbReference type="SMART" id="SM00487">
    <property type="entry name" value="DEXDc"/>
    <property type="match status" value="1"/>
</dbReference>
<dbReference type="Gene3D" id="3.30.2060.10">
    <property type="entry name" value="Penicillin-binding protein 1b domain"/>
    <property type="match status" value="1"/>
</dbReference>
<evidence type="ECO:0000256" key="1">
    <source>
        <dbReference type="ARBA" id="ARBA00004496"/>
    </source>
</evidence>
<dbReference type="GO" id="GO:0003678">
    <property type="term" value="F:DNA helicase activity"/>
    <property type="evidence" value="ECO:0007669"/>
    <property type="project" value="TreeGrafter"/>
</dbReference>
<dbReference type="SUPFAM" id="SSF143517">
    <property type="entry name" value="TRCF domain-like"/>
    <property type="match status" value="1"/>
</dbReference>
<organism evidence="16 17">
    <name type="scientific">Streptococcus pneumoniae</name>
    <dbReference type="NCBI Taxonomy" id="1313"/>
    <lineage>
        <taxon>Bacteria</taxon>
        <taxon>Bacillati</taxon>
        <taxon>Bacillota</taxon>
        <taxon>Bacilli</taxon>
        <taxon>Lactobacillales</taxon>
        <taxon>Streptococcaceae</taxon>
        <taxon>Streptococcus</taxon>
    </lineage>
</organism>
<comment type="similarity">
    <text evidence="11 13">In the C-terminal section; belongs to the helicase family. RecG subfamily.</text>
</comment>
<dbReference type="Pfam" id="PF17757">
    <property type="entry name" value="UvrB_inter"/>
    <property type="match status" value="1"/>
</dbReference>
<evidence type="ECO:0000256" key="13">
    <source>
        <dbReference type="HAMAP-Rule" id="MF_00969"/>
    </source>
</evidence>
<evidence type="ECO:0000256" key="5">
    <source>
        <dbReference type="ARBA" id="ARBA00022801"/>
    </source>
</evidence>
<evidence type="ECO:0000256" key="11">
    <source>
        <dbReference type="ARBA" id="ARBA00061399"/>
    </source>
</evidence>
<evidence type="ECO:0000256" key="10">
    <source>
        <dbReference type="ARBA" id="ARBA00061104"/>
    </source>
</evidence>
<dbReference type="GO" id="GO:0006355">
    <property type="term" value="P:regulation of DNA-templated transcription"/>
    <property type="evidence" value="ECO:0007669"/>
    <property type="project" value="UniProtKB-UniRule"/>
</dbReference>